<gene>
    <name evidence="1" type="ORF">BN938_1802</name>
</gene>
<protein>
    <submittedName>
        <fullName evidence="1">Uncharacterized protein</fullName>
    </submittedName>
</protein>
<sequence length="325" mass="37501">MNPQIQPYLPTHVNLYFVDYRDDLCEQKELLQESLAANSLDSIHEKVWDWWDYPEGTYLDEIRKKMEQDGADELYEENEEEIRDWLSANDTSTPVEDLLSNTGKISMFYSLGLEIDGWHSGFMCNPWRNGSYAQDAYKVRRVLGIAKDTPEATLIDRIVRQASGGGELRIYFSNELTAVLSDDPENDFKQIHFKGEFAVALYNAGEGSGDFEYITLYRTFPFKRSNLYTSESEKYNLENCFGMCSDWLHKQGAPTFTMELPKRGRQIKESKNAARNAQDAEYKRIFKAGGCSAGDMDINRHRGVYYENNFPCGNRCPHCGTFWID</sequence>
<dbReference type="OrthoDB" id="1034352at2"/>
<organism evidence="1 2">
    <name type="scientific">Mucinivorans hirudinis</name>
    <dbReference type="NCBI Taxonomy" id="1433126"/>
    <lineage>
        <taxon>Bacteria</taxon>
        <taxon>Pseudomonadati</taxon>
        <taxon>Bacteroidota</taxon>
        <taxon>Bacteroidia</taxon>
        <taxon>Bacteroidales</taxon>
        <taxon>Rikenellaceae</taxon>
        <taxon>Mucinivorans</taxon>
    </lineage>
</organism>
<dbReference type="EMBL" id="HG934468">
    <property type="protein sequence ID" value="CDN31882.1"/>
    <property type="molecule type" value="Genomic_DNA"/>
</dbReference>
<evidence type="ECO:0000313" key="1">
    <source>
        <dbReference type="EMBL" id="CDN31882.1"/>
    </source>
</evidence>
<evidence type="ECO:0000313" key="2">
    <source>
        <dbReference type="Proteomes" id="UP000027616"/>
    </source>
</evidence>
<dbReference type="HOGENOM" id="CLU_074040_0_0_10"/>
<name>A0A060R8R7_9BACT</name>
<dbReference type="PATRIC" id="fig|1433126.3.peg.1780"/>
<accession>A0A060R8R7</accession>
<dbReference type="Proteomes" id="UP000027616">
    <property type="component" value="Chromosome I"/>
</dbReference>
<dbReference type="KEGG" id="rbc:BN938_1802"/>
<keyword evidence="2" id="KW-1185">Reference proteome</keyword>
<dbReference type="AlphaFoldDB" id="A0A060R8R7"/>
<dbReference type="STRING" id="1433126.BN938_1802"/>
<reference evidence="1 2" key="1">
    <citation type="journal article" date="2015" name="Genome Announc.">
        <title>Complete Genome Sequence of the Novel Leech Symbiont Mucinivorans hirudinis M3T.</title>
        <authorList>
            <person name="Nelson M.C."/>
            <person name="Bomar L."/>
            <person name="Graf J."/>
        </authorList>
    </citation>
    <scope>NUCLEOTIDE SEQUENCE [LARGE SCALE GENOMIC DNA]</scope>
    <source>
        <strain evidence="2">M3</strain>
    </source>
</reference>
<proteinExistence type="predicted"/>
<dbReference type="eggNOG" id="ENOG50311V9">
    <property type="taxonomic scope" value="Bacteria"/>
</dbReference>